<evidence type="ECO:0000313" key="5">
    <source>
        <dbReference type="EMBL" id="KKM00273.1"/>
    </source>
</evidence>
<dbReference type="SUPFAM" id="SSF57783">
    <property type="entry name" value="Zinc beta-ribbon"/>
    <property type="match status" value="2"/>
</dbReference>
<dbReference type="SMART" id="SM00437">
    <property type="entry name" value="TOP1Ac"/>
    <property type="match status" value="1"/>
</dbReference>
<keyword evidence="3" id="KW-0413">Isomerase</keyword>
<evidence type="ECO:0000256" key="1">
    <source>
        <dbReference type="ARBA" id="ARBA00023029"/>
    </source>
</evidence>
<dbReference type="GO" id="GO:0003677">
    <property type="term" value="F:DNA binding"/>
    <property type="evidence" value="ECO:0007669"/>
    <property type="project" value="UniProtKB-KW"/>
</dbReference>
<dbReference type="Pfam" id="PF01131">
    <property type="entry name" value="Topoisom_bac"/>
    <property type="match status" value="1"/>
</dbReference>
<dbReference type="InterPro" id="IPR003602">
    <property type="entry name" value="Topo_IA_DNA-bd_dom"/>
</dbReference>
<sequence>VGEEGAELRDEGSVGLITYMRTDSFNVSGQAIKPCREVIKQTFGKEYLPPKPNIYVSKKGAQLGHEAIRPTSVEKTPEEIKHFLTTDQHKLYKLIWERFVASQMNPAKYSITEVEIAANPRKGKVKKCIFKAKGRETILDGHTILSQTDSERGKKEHDLPKLKKGQVLNLIKLTPSQHFTQPPPRFSEATLVKILEKNGIGRPSTYAVIISTIQERGYVKQIKRLFHATELGILVTEKLIKHFPKILDVGFTSKMEGKLDKIEEVHEDWLKVLKEFYKSFSSDLEKAKIEMSSVKELPEESKYTCQVCGKPMVIRWSRTGKFLGCSGFPACKNTIALDADGKPIEPEKSGEVCGKCSKDMIIKFYKGIKFLACSGYPECKNTKSLHDDKAVEIKAQKTDEKCEKCGSDMVIRSSRMGKFLGCSNYPKCRNVKAIPTDIKCPREGCNGNLVQRRGKKRIWFYGCTNYPECDFTAKELTSVIEES</sequence>
<dbReference type="Pfam" id="PF01396">
    <property type="entry name" value="Zn_ribbon_Top1"/>
    <property type="match status" value="4"/>
</dbReference>
<dbReference type="AlphaFoldDB" id="A0A0F9JMW7"/>
<evidence type="ECO:0000256" key="2">
    <source>
        <dbReference type="ARBA" id="ARBA00023125"/>
    </source>
</evidence>
<organism evidence="5">
    <name type="scientific">marine sediment metagenome</name>
    <dbReference type="NCBI Taxonomy" id="412755"/>
    <lineage>
        <taxon>unclassified sequences</taxon>
        <taxon>metagenomes</taxon>
        <taxon>ecological metagenomes</taxon>
    </lineage>
</organism>
<dbReference type="InterPro" id="IPR013826">
    <property type="entry name" value="Topo_IA_cen_sub3"/>
</dbReference>
<dbReference type="GO" id="GO:0006265">
    <property type="term" value="P:DNA topological change"/>
    <property type="evidence" value="ECO:0007669"/>
    <property type="project" value="InterPro"/>
</dbReference>
<evidence type="ECO:0000256" key="3">
    <source>
        <dbReference type="ARBA" id="ARBA00023235"/>
    </source>
</evidence>
<dbReference type="InterPro" id="IPR000380">
    <property type="entry name" value="Topo_IA"/>
</dbReference>
<name>A0A0F9JMW7_9ZZZZ</name>
<dbReference type="Gene3D" id="2.70.20.10">
    <property type="entry name" value="Topoisomerase I, domain 3"/>
    <property type="match status" value="1"/>
</dbReference>
<accession>A0A0F9JMW7</accession>
<gene>
    <name evidence="5" type="ORF">LCGC14_1806070</name>
</gene>
<feature type="domain" description="Topo IA-type catalytic" evidence="4">
    <location>
        <begin position="1"/>
        <end position="284"/>
    </location>
</feature>
<dbReference type="PRINTS" id="PR00417">
    <property type="entry name" value="PRTPISMRASEI"/>
</dbReference>
<reference evidence="5" key="1">
    <citation type="journal article" date="2015" name="Nature">
        <title>Complex archaea that bridge the gap between prokaryotes and eukaryotes.</title>
        <authorList>
            <person name="Spang A."/>
            <person name="Saw J.H."/>
            <person name="Jorgensen S.L."/>
            <person name="Zaremba-Niedzwiedzka K."/>
            <person name="Martijn J."/>
            <person name="Lind A.E."/>
            <person name="van Eijk R."/>
            <person name="Schleper C."/>
            <person name="Guy L."/>
            <person name="Ettema T.J."/>
        </authorList>
    </citation>
    <scope>NUCLEOTIDE SEQUENCE</scope>
</reference>
<comment type="caution">
    <text evidence="5">The sequence shown here is derived from an EMBL/GenBank/DDBJ whole genome shotgun (WGS) entry which is preliminary data.</text>
</comment>
<dbReference type="Gene3D" id="1.10.290.10">
    <property type="entry name" value="Topoisomerase I, domain 4"/>
    <property type="match status" value="1"/>
</dbReference>
<dbReference type="Gene3D" id="1.10.460.10">
    <property type="entry name" value="Topoisomerase I, domain 2"/>
    <property type="match status" value="1"/>
</dbReference>
<dbReference type="GO" id="GO:0005694">
    <property type="term" value="C:chromosome"/>
    <property type="evidence" value="ECO:0007669"/>
    <property type="project" value="InterPro"/>
</dbReference>
<dbReference type="SUPFAM" id="SSF56712">
    <property type="entry name" value="Prokaryotic type I DNA topoisomerase"/>
    <property type="match status" value="1"/>
</dbReference>
<feature type="non-terminal residue" evidence="5">
    <location>
        <position position="1"/>
    </location>
</feature>
<keyword evidence="1" id="KW-0799">Topoisomerase</keyword>
<keyword evidence="2" id="KW-0238">DNA-binding</keyword>
<dbReference type="InterPro" id="IPR013824">
    <property type="entry name" value="Topo_IA_cen_sub1"/>
</dbReference>
<proteinExistence type="predicted"/>
<dbReference type="InterPro" id="IPR013498">
    <property type="entry name" value="Topo_IA_Znf"/>
</dbReference>
<evidence type="ECO:0000259" key="4">
    <source>
        <dbReference type="PROSITE" id="PS52039"/>
    </source>
</evidence>
<dbReference type="CDD" id="cd00186">
    <property type="entry name" value="TOP1Ac"/>
    <property type="match status" value="1"/>
</dbReference>
<dbReference type="Gene3D" id="3.30.65.10">
    <property type="entry name" value="Bacterial Topoisomerase I, domain 1"/>
    <property type="match status" value="3"/>
</dbReference>
<protein>
    <recommendedName>
        <fullName evidence="4">Topo IA-type catalytic domain-containing protein</fullName>
    </recommendedName>
</protein>
<dbReference type="PANTHER" id="PTHR42785">
    <property type="entry name" value="DNA TOPOISOMERASE, TYPE IA, CORE"/>
    <property type="match status" value="1"/>
</dbReference>
<dbReference type="PANTHER" id="PTHR42785:SF1">
    <property type="entry name" value="DNA TOPOISOMERASE"/>
    <property type="match status" value="1"/>
</dbReference>
<dbReference type="InterPro" id="IPR013497">
    <property type="entry name" value="Topo_IA_cen"/>
</dbReference>
<dbReference type="InterPro" id="IPR023405">
    <property type="entry name" value="Topo_IA_core_domain"/>
</dbReference>
<dbReference type="GO" id="GO:0003917">
    <property type="term" value="F:DNA topoisomerase type I (single strand cut, ATP-independent) activity"/>
    <property type="evidence" value="ECO:0007669"/>
    <property type="project" value="InterPro"/>
</dbReference>
<dbReference type="PROSITE" id="PS52039">
    <property type="entry name" value="TOPO_IA_2"/>
    <property type="match status" value="1"/>
</dbReference>
<dbReference type="InterPro" id="IPR013825">
    <property type="entry name" value="Topo_IA_cen_sub2"/>
</dbReference>
<dbReference type="EMBL" id="LAZR01017471">
    <property type="protein sequence ID" value="KKM00273.1"/>
    <property type="molecule type" value="Genomic_DNA"/>
</dbReference>